<dbReference type="Proteomes" id="UP000217211">
    <property type="component" value="Chromosome"/>
</dbReference>
<sequence length="82" mass="8895">MPLSTGAESCSAHPHCRPTLAKLLAHYSATVARPSEFFNASLKLLTFPGVRHKHRVCRCTPADRLFPSLSLTHAALQCLLAA</sequence>
<name>A0A249P944_9HYPH</name>
<proteinExistence type="predicted"/>
<dbReference type="KEGG" id="esj:SJ05684_c07640"/>
<keyword evidence="2" id="KW-1185">Reference proteome</keyword>
<dbReference type="AlphaFoldDB" id="A0A249P944"/>
<accession>A0A249P944</accession>
<gene>
    <name evidence="1" type="ORF">SJ05684_c07640</name>
</gene>
<evidence type="ECO:0000313" key="1">
    <source>
        <dbReference type="EMBL" id="ASY62227.1"/>
    </source>
</evidence>
<evidence type="ECO:0000313" key="2">
    <source>
        <dbReference type="Proteomes" id="UP000217211"/>
    </source>
</evidence>
<protein>
    <submittedName>
        <fullName evidence="1">Uncharacterized protein</fullName>
    </submittedName>
</protein>
<reference evidence="1 2" key="1">
    <citation type="submission" date="2017-08" db="EMBL/GenBank/DDBJ databases">
        <title>Multipartite genome sequences of Sinorhizobium species nodulating soybeans.</title>
        <authorList>
            <person name="Tian C.F."/>
        </authorList>
    </citation>
    <scope>NUCLEOTIDE SEQUENCE [LARGE SCALE GENOMIC DNA]</scope>
    <source>
        <strain evidence="1 2">CCBAU 05684</strain>
    </source>
</reference>
<dbReference type="EMBL" id="CP023067">
    <property type="protein sequence ID" value="ASY62227.1"/>
    <property type="molecule type" value="Genomic_DNA"/>
</dbReference>
<organism evidence="1 2">
    <name type="scientific">Sinorhizobium sojae CCBAU 05684</name>
    <dbReference type="NCBI Taxonomy" id="716928"/>
    <lineage>
        <taxon>Bacteria</taxon>
        <taxon>Pseudomonadati</taxon>
        <taxon>Pseudomonadota</taxon>
        <taxon>Alphaproteobacteria</taxon>
        <taxon>Hyphomicrobiales</taxon>
        <taxon>Rhizobiaceae</taxon>
        <taxon>Sinorhizobium/Ensifer group</taxon>
        <taxon>Sinorhizobium</taxon>
    </lineage>
</organism>